<dbReference type="Proteomes" id="UP001460270">
    <property type="component" value="Unassembled WGS sequence"/>
</dbReference>
<evidence type="ECO:0000256" key="5">
    <source>
        <dbReference type="ARBA" id="ARBA00022737"/>
    </source>
</evidence>
<evidence type="ECO:0000259" key="12">
    <source>
        <dbReference type="PROSITE" id="PS50026"/>
    </source>
</evidence>
<organism evidence="15 16">
    <name type="scientific">Mugilogobius chulae</name>
    <name type="common">yellowstripe goby</name>
    <dbReference type="NCBI Taxonomy" id="88201"/>
    <lineage>
        <taxon>Eukaryota</taxon>
        <taxon>Metazoa</taxon>
        <taxon>Chordata</taxon>
        <taxon>Craniata</taxon>
        <taxon>Vertebrata</taxon>
        <taxon>Euteleostomi</taxon>
        <taxon>Actinopterygii</taxon>
        <taxon>Neopterygii</taxon>
        <taxon>Teleostei</taxon>
        <taxon>Neoteleostei</taxon>
        <taxon>Acanthomorphata</taxon>
        <taxon>Gobiaria</taxon>
        <taxon>Gobiiformes</taxon>
        <taxon>Gobioidei</taxon>
        <taxon>Gobiidae</taxon>
        <taxon>Gobionellinae</taxon>
        <taxon>Mugilogobius</taxon>
    </lineage>
</organism>
<dbReference type="InterPro" id="IPR000152">
    <property type="entry name" value="EGF-type_Asp/Asn_hydroxyl_site"/>
</dbReference>
<evidence type="ECO:0000256" key="6">
    <source>
        <dbReference type="ARBA" id="ARBA00022989"/>
    </source>
</evidence>
<dbReference type="SMART" id="SM00181">
    <property type="entry name" value="EGF"/>
    <property type="match status" value="3"/>
</dbReference>
<dbReference type="InterPro" id="IPR000832">
    <property type="entry name" value="GPCR_2_secretin-like"/>
</dbReference>
<feature type="transmembrane region" description="Helical" evidence="10">
    <location>
        <begin position="524"/>
        <end position="542"/>
    </location>
</feature>
<dbReference type="GO" id="GO:0007189">
    <property type="term" value="P:adenylate cyclase-activating G protein-coupled receptor signaling pathway"/>
    <property type="evidence" value="ECO:0007669"/>
    <property type="project" value="TreeGrafter"/>
</dbReference>
<comment type="caution">
    <text evidence="9">Lacks conserved residue(s) required for the propagation of feature annotation.</text>
</comment>
<dbReference type="Gene3D" id="2.10.25.10">
    <property type="entry name" value="Laminin"/>
    <property type="match status" value="3"/>
</dbReference>
<dbReference type="InterPro" id="IPR000742">
    <property type="entry name" value="EGF"/>
</dbReference>
<evidence type="ECO:0000256" key="9">
    <source>
        <dbReference type="PROSITE-ProRule" id="PRU00076"/>
    </source>
</evidence>
<dbReference type="GO" id="GO:0005509">
    <property type="term" value="F:calcium ion binding"/>
    <property type="evidence" value="ECO:0007669"/>
    <property type="project" value="InterPro"/>
</dbReference>
<evidence type="ECO:0000256" key="11">
    <source>
        <dbReference type="SAM" id="SignalP"/>
    </source>
</evidence>
<dbReference type="GO" id="GO:0004930">
    <property type="term" value="F:G protein-coupled receptor activity"/>
    <property type="evidence" value="ECO:0007669"/>
    <property type="project" value="InterPro"/>
</dbReference>
<reference evidence="16" key="1">
    <citation type="submission" date="2024-04" db="EMBL/GenBank/DDBJ databases">
        <title>Salinicola lusitanus LLJ914,a marine bacterium isolated from the Okinawa Trough.</title>
        <authorList>
            <person name="Li J."/>
        </authorList>
    </citation>
    <scope>NUCLEOTIDE SEQUENCE [LARGE SCALE GENOMIC DNA]</scope>
</reference>
<dbReference type="Pfam" id="PF00002">
    <property type="entry name" value="7tm_2"/>
    <property type="match status" value="2"/>
</dbReference>
<evidence type="ECO:0000259" key="13">
    <source>
        <dbReference type="PROSITE" id="PS50221"/>
    </source>
</evidence>
<evidence type="ECO:0000313" key="16">
    <source>
        <dbReference type="Proteomes" id="UP001460270"/>
    </source>
</evidence>
<dbReference type="InterPro" id="IPR009030">
    <property type="entry name" value="Growth_fac_rcpt_cys_sf"/>
</dbReference>
<feature type="domain" description="GAIN-B" evidence="13">
    <location>
        <begin position="236"/>
        <end position="407"/>
    </location>
</feature>
<dbReference type="PANTHER" id="PTHR12011:SF433">
    <property type="entry name" value="ADHESION G PROTEIN-COUPLED RECEPTOR E1-LIKE-RELATED"/>
    <property type="match status" value="1"/>
</dbReference>
<keyword evidence="16" id="KW-1185">Reference proteome</keyword>
<feature type="signal peptide" evidence="11">
    <location>
        <begin position="1"/>
        <end position="19"/>
    </location>
</feature>
<dbReference type="SUPFAM" id="SSF57184">
    <property type="entry name" value="Growth factor receptor domain"/>
    <property type="match status" value="1"/>
</dbReference>
<keyword evidence="5" id="KW-0677">Repeat</keyword>
<keyword evidence="4 10" id="KW-0812">Transmembrane</keyword>
<evidence type="ECO:0000256" key="1">
    <source>
        <dbReference type="ARBA" id="ARBA00004651"/>
    </source>
</evidence>
<feature type="transmembrane region" description="Helical" evidence="10">
    <location>
        <begin position="423"/>
        <end position="444"/>
    </location>
</feature>
<keyword evidence="2" id="KW-1003">Cell membrane</keyword>
<dbReference type="PROSITE" id="PS50026">
    <property type="entry name" value="EGF_3"/>
    <property type="match status" value="2"/>
</dbReference>
<dbReference type="Pfam" id="PF01825">
    <property type="entry name" value="GPS"/>
    <property type="match status" value="1"/>
</dbReference>
<keyword evidence="11" id="KW-0732">Signal</keyword>
<dbReference type="InterPro" id="IPR049883">
    <property type="entry name" value="NOTCH1_EGF-like"/>
</dbReference>
<evidence type="ECO:0000256" key="8">
    <source>
        <dbReference type="ARBA" id="ARBA00023157"/>
    </source>
</evidence>
<evidence type="ECO:0000256" key="10">
    <source>
        <dbReference type="SAM" id="Phobius"/>
    </source>
</evidence>
<evidence type="ECO:0000259" key="14">
    <source>
        <dbReference type="PROSITE" id="PS50261"/>
    </source>
</evidence>
<comment type="subcellular location">
    <subcellularLocation>
        <location evidence="1">Cell membrane</location>
        <topology evidence="1">Multi-pass membrane protein</topology>
    </subcellularLocation>
</comment>
<dbReference type="EMBL" id="JBBPFD010000004">
    <property type="protein sequence ID" value="KAK7930150.1"/>
    <property type="molecule type" value="Genomic_DNA"/>
</dbReference>
<dbReference type="PROSITE" id="PS50221">
    <property type="entry name" value="GAIN_B"/>
    <property type="match status" value="1"/>
</dbReference>
<dbReference type="Gene3D" id="1.20.1070.10">
    <property type="entry name" value="Rhodopsin 7-helix transmembrane proteins"/>
    <property type="match status" value="2"/>
</dbReference>
<dbReference type="PANTHER" id="PTHR12011">
    <property type="entry name" value="ADHESION G-PROTEIN COUPLED RECEPTOR"/>
    <property type="match status" value="1"/>
</dbReference>
<sequence>MECGKGLLLLSFMCVVAKCISTCPLGFHKPKQGCVDFDECSDEICPANSSCLNTIGSFYCQCLSGFRNNRGTVNFTLDGHCEDINECTEHVGICGPTANCENTIGGYRCTCMTGYVNGTNGTCVDINECLEDELKNEEICGVGICKNVIGSYWCKCPKGYTNFKNNRTRCSELDCDKVITAGKSPSSSLSGLAAISSMMKNSCLDLSNSTAPDEGKTNGEALLEKLFTATETVLTPIQQLDKSEDVTDLLHTVEDSIRFIGPQLRHNRTRIGTTETDAEIAVQKGNTRPSGAVSLTNENAHLETDWATASGTGPYPGFAMAALLSYKNLNKYNLSHPIYITLRHVQDSEESDVLKYKCVYWSKSGAWSTDGCSQHKSNATHTVCRCEHLSSLPCSWLCILWSTHLTPAGDEDWSDHLLVVSGWLPFVAALLHYFFLGVFAWMLLEGVQLYRMVVLVFNATMRPLYLFAFGYGAPLAIVIISAIIRPTGYGTDQYCWLSLKDGLIWSFFGPVLNPDLSKLHKIRAFTVTAVAQMCILGLMWVFGAFLFERAANPALAYIFTILNSLQGALLFVMHCLLSKQVRDEYARLFSCICVPEKKRYSDLLSSTNPPAASHIHRDLGAPKTQRVTNMKDSTSVAPFAFLTFNFQSLFM</sequence>
<dbReference type="PROSITE" id="PS01187">
    <property type="entry name" value="EGF_CA"/>
    <property type="match status" value="2"/>
</dbReference>
<keyword evidence="8" id="KW-1015">Disulfide bond</keyword>
<evidence type="ECO:0000256" key="7">
    <source>
        <dbReference type="ARBA" id="ARBA00023136"/>
    </source>
</evidence>
<evidence type="ECO:0000256" key="3">
    <source>
        <dbReference type="ARBA" id="ARBA00022536"/>
    </source>
</evidence>
<feature type="chain" id="PRO_5043654067" evidence="11">
    <location>
        <begin position="20"/>
        <end position="651"/>
    </location>
</feature>
<dbReference type="InterPro" id="IPR001881">
    <property type="entry name" value="EGF-like_Ca-bd_dom"/>
</dbReference>
<dbReference type="InterPro" id="IPR000203">
    <property type="entry name" value="GPS"/>
</dbReference>
<feature type="transmembrane region" description="Helical" evidence="10">
    <location>
        <begin position="464"/>
        <end position="484"/>
    </location>
</feature>
<protein>
    <submittedName>
        <fullName evidence="15">Uncharacterized protein</fullName>
    </submittedName>
</protein>
<feature type="domain" description="EGF-like" evidence="12">
    <location>
        <begin position="36"/>
        <end position="72"/>
    </location>
</feature>
<evidence type="ECO:0000313" key="15">
    <source>
        <dbReference type="EMBL" id="KAK7930150.1"/>
    </source>
</evidence>
<dbReference type="InterPro" id="IPR018097">
    <property type="entry name" value="EGF_Ca-bd_CS"/>
</dbReference>
<feature type="transmembrane region" description="Helical" evidence="10">
    <location>
        <begin position="554"/>
        <end position="577"/>
    </location>
</feature>
<dbReference type="InterPro" id="IPR057244">
    <property type="entry name" value="GAIN_B"/>
</dbReference>
<comment type="caution">
    <text evidence="15">The sequence shown here is derived from an EMBL/GenBank/DDBJ whole genome shotgun (WGS) entry which is preliminary data.</text>
</comment>
<evidence type="ECO:0000256" key="4">
    <source>
        <dbReference type="ARBA" id="ARBA00022692"/>
    </source>
</evidence>
<name>A0AAW0PK63_9GOBI</name>
<dbReference type="PROSITE" id="PS01186">
    <property type="entry name" value="EGF_2"/>
    <property type="match status" value="1"/>
</dbReference>
<dbReference type="PROSITE" id="PS00010">
    <property type="entry name" value="ASX_HYDROXYL"/>
    <property type="match status" value="2"/>
</dbReference>
<dbReference type="InterPro" id="IPR017981">
    <property type="entry name" value="GPCR_2-like_7TM"/>
</dbReference>
<dbReference type="AlphaFoldDB" id="A0AAW0PK63"/>
<dbReference type="Pfam" id="PF07645">
    <property type="entry name" value="EGF_CA"/>
    <property type="match status" value="3"/>
</dbReference>
<keyword evidence="6 10" id="KW-1133">Transmembrane helix</keyword>
<dbReference type="GO" id="GO:0005886">
    <property type="term" value="C:plasma membrane"/>
    <property type="evidence" value="ECO:0007669"/>
    <property type="project" value="UniProtKB-SubCell"/>
</dbReference>
<accession>A0AAW0PK63</accession>
<feature type="domain" description="EGF-like" evidence="12">
    <location>
        <begin position="83"/>
        <end position="124"/>
    </location>
</feature>
<keyword evidence="3 9" id="KW-0245">EGF-like domain</keyword>
<dbReference type="GO" id="GO:0007166">
    <property type="term" value="P:cell surface receptor signaling pathway"/>
    <property type="evidence" value="ECO:0007669"/>
    <property type="project" value="InterPro"/>
</dbReference>
<dbReference type="PROSITE" id="PS50261">
    <property type="entry name" value="G_PROTEIN_RECEP_F2_4"/>
    <property type="match status" value="1"/>
</dbReference>
<dbReference type="CDD" id="cd00054">
    <property type="entry name" value="EGF_CA"/>
    <property type="match status" value="3"/>
</dbReference>
<dbReference type="SMART" id="SM00179">
    <property type="entry name" value="EGF_CA"/>
    <property type="match status" value="3"/>
</dbReference>
<proteinExistence type="predicted"/>
<keyword evidence="7 10" id="KW-0472">Membrane</keyword>
<gene>
    <name evidence="15" type="ORF">WMY93_006545</name>
</gene>
<evidence type="ECO:0000256" key="2">
    <source>
        <dbReference type="ARBA" id="ARBA00022475"/>
    </source>
</evidence>
<feature type="domain" description="G-protein coupled receptors family 2 profile 2" evidence="14">
    <location>
        <begin position="427"/>
        <end position="512"/>
    </location>
</feature>